<dbReference type="InterPro" id="IPR001127">
    <property type="entry name" value="PTS_EIIA_1_perm"/>
</dbReference>
<dbReference type="PROSITE" id="PS51093">
    <property type="entry name" value="PTS_EIIA_TYPE_1"/>
    <property type="match status" value="1"/>
</dbReference>
<feature type="domain" description="PTS EIIC type-1" evidence="15">
    <location>
        <begin position="106"/>
        <end position="475"/>
    </location>
</feature>
<evidence type="ECO:0000313" key="16">
    <source>
        <dbReference type="EMBL" id="GAA0489789.1"/>
    </source>
</evidence>
<dbReference type="PANTHER" id="PTHR30175">
    <property type="entry name" value="PHOSPHOTRANSFERASE SYSTEM TRANSPORT PROTEIN"/>
    <property type="match status" value="1"/>
</dbReference>
<dbReference type="InterPro" id="IPR050558">
    <property type="entry name" value="PTS_Sugar-Specific_Components"/>
</dbReference>
<dbReference type="NCBIfam" id="TIGR01995">
    <property type="entry name" value="PTS-II-ABC-beta"/>
    <property type="match status" value="1"/>
</dbReference>
<evidence type="ECO:0000256" key="1">
    <source>
        <dbReference type="ARBA" id="ARBA00004651"/>
    </source>
</evidence>
<name>A0ABN1B4L9_9LACT</name>
<dbReference type="Pfam" id="PF00358">
    <property type="entry name" value="PTS_EIIA_1"/>
    <property type="match status" value="1"/>
</dbReference>
<evidence type="ECO:0000259" key="14">
    <source>
        <dbReference type="PROSITE" id="PS51098"/>
    </source>
</evidence>
<comment type="subcellular location">
    <subcellularLocation>
        <location evidence="1">Cell membrane</location>
        <topology evidence="1">Multi-pass membrane protein</topology>
    </subcellularLocation>
</comment>
<dbReference type="PANTHER" id="PTHR30175:SF1">
    <property type="entry name" value="PTS SYSTEM ARBUTIN-, CELLOBIOSE-, AND SALICIN-SPECIFIC EIIBC COMPONENT-RELATED"/>
    <property type="match status" value="1"/>
</dbReference>
<evidence type="ECO:0000256" key="9">
    <source>
        <dbReference type="ARBA" id="ARBA00022989"/>
    </source>
</evidence>
<dbReference type="PROSITE" id="PS51098">
    <property type="entry name" value="PTS_EIIB_TYPE_1"/>
    <property type="match status" value="1"/>
</dbReference>
<keyword evidence="2" id="KW-0813">Transport</keyword>
<dbReference type="NCBIfam" id="TIGR00830">
    <property type="entry name" value="PTBA"/>
    <property type="match status" value="1"/>
</dbReference>
<evidence type="ECO:0000256" key="4">
    <source>
        <dbReference type="ARBA" id="ARBA00022597"/>
    </source>
</evidence>
<keyword evidence="10 12" id="KW-0472">Membrane</keyword>
<keyword evidence="17" id="KW-1185">Reference proteome</keyword>
<keyword evidence="3" id="KW-1003">Cell membrane</keyword>
<dbReference type="InterPro" id="IPR036878">
    <property type="entry name" value="Glu_permease_IIB"/>
</dbReference>
<feature type="transmembrane region" description="Helical" evidence="12">
    <location>
        <begin position="213"/>
        <end position="238"/>
    </location>
</feature>
<dbReference type="InterPro" id="IPR003352">
    <property type="entry name" value="PTS_EIIC"/>
</dbReference>
<evidence type="ECO:0000256" key="3">
    <source>
        <dbReference type="ARBA" id="ARBA00022475"/>
    </source>
</evidence>
<dbReference type="Pfam" id="PF02378">
    <property type="entry name" value="PTS_EIIC"/>
    <property type="match status" value="1"/>
</dbReference>
<keyword evidence="4" id="KW-0762">Sugar transport</keyword>
<evidence type="ECO:0000256" key="10">
    <source>
        <dbReference type="ARBA" id="ARBA00023136"/>
    </source>
</evidence>
<dbReference type="Proteomes" id="UP001410648">
    <property type="component" value="Unassembled WGS sequence"/>
</dbReference>
<dbReference type="PROSITE" id="PS51103">
    <property type="entry name" value="PTS_EIIC_TYPE_1"/>
    <property type="match status" value="1"/>
</dbReference>
<keyword evidence="7 12" id="KW-0812">Transmembrane</keyword>
<feature type="transmembrane region" description="Helical" evidence="12">
    <location>
        <begin position="145"/>
        <end position="164"/>
    </location>
</feature>
<evidence type="ECO:0000256" key="7">
    <source>
        <dbReference type="ARBA" id="ARBA00022692"/>
    </source>
</evidence>
<evidence type="ECO:0000256" key="12">
    <source>
        <dbReference type="SAM" id="Phobius"/>
    </source>
</evidence>
<feature type="active site" description="Phosphocysteine intermediate; for EIIB activity" evidence="11">
    <location>
        <position position="26"/>
    </location>
</feature>
<feature type="transmembrane region" description="Helical" evidence="12">
    <location>
        <begin position="104"/>
        <end position="125"/>
    </location>
</feature>
<keyword evidence="9 12" id="KW-1133">Transmembrane helix</keyword>
<evidence type="ECO:0000259" key="13">
    <source>
        <dbReference type="PROSITE" id="PS51093"/>
    </source>
</evidence>
<dbReference type="InterPro" id="IPR011055">
    <property type="entry name" value="Dup_hybrid_motif"/>
</dbReference>
<feature type="domain" description="PTS EIIA type-1" evidence="13">
    <location>
        <begin position="516"/>
        <end position="620"/>
    </location>
</feature>
<organism evidence="16 17">
    <name type="scientific">Alkalibacterium indicireducens</name>
    <dbReference type="NCBI Taxonomy" id="398758"/>
    <lineage>
        <taxon>Bacteria</taxon>
        <taxon>Bacillati</taxon>
        <taxon>Bacillota</taxon>
        <taxon>Bacilli</taxon>
        <taxon>Lactobacillales</taxon>
        <taxon>Carnobacteriaceae</taxon>
        <taxon>Alkalibacterium</taxon>
    </lineage>
</organism>
<feature type="transmembrane region" description="Helical" evidence="12">
    <location>
        <begin position="176"/>
        <end position="193"/>
    </location>
</feature>
<keyword evidence="8" id="KW-0418">Kinase</keyword>
<protein>
    <submittedName>
        <fullName evidence="16">Beta-glucoside-specific PTS transporter subunit IIABC</fullName>
    </submittedName>
</protein>
<accession>A0ABN1B4L9</accession>
<feature type="transmembrane region" description="Helical" evidence="12">
    <location>
        <begin position="338"/>
        <end position="358"/>
    </location>
</feature>
<dbReference type="Pfam" id="PF00367">
    <property type="entry name" value="PTS_EIIB"/>
    <property type="match status" value="1"/>
</dbReference>
<feature type="domain" description="PTS EIIB type-1" evidence="14">
    <location>
        <begin position="4"/>
        <end position="86"/>
    </location>
</feature>
<dbReference type="PROSITE" id="PS01035">
    <property type="entry name" value="PTS_EIIB_TYPE_1_CYS"/>
    <property type="match status" value="1"/>
</dbReference>
<keyword evidence="5" id="KW-0808">Transferase</keyword>
<dbReference type="InterPro" id="IPR001996">
    <property type="entry name" value="PTS_IIB_1"/>
</dbReference>
<keyword evidence="6" id="KW-0598">Phosphotransferase system</keyword>
<feature type="transmembrane region" description="Helical" evidence="12">
    <location>
        <begin position="396"/>
        <end position="421"/>
    </location>
</feature>
<feature type="transmembrane region" description="Helical" evidence="12">
    <location>
        <begin position="258"/>
        <end position="280"/>
    </location>
</feature>
<dbReference type="CDD" id="cd00212">
    <property type="entry name" value="PTS_IIB_glc"/>
    <property type="match status" value="1"/>
</dbReference>
<evidence type="ECO:0000256" key="5">
    <source>
        <dbReference type="ARBA" id="ARBA00022679"/>
    </source>
</evidence>
<sequence>MAYEGLAKKIIENVGGENNVKSVVHCITRLRFKLKDEGKANTDILKNMDGIVTVMKSGGQYQVVIGNHVPDVYEAVVNEGGFGTTSASSTEEPEDSDQNFISRAIDIISAIFTPILGVLAATGMIKGFNALFIATGLLTQDMGTYQILNAIGDSLFFFLPIFLGYTAAKKFDVKPFVGMVIGASLVYPALSGLTDGEVLYTLFAGTLFESPVYITFLGIPVILMTYSSSVIPVILATFLASKAEKMLKKVIPDVVKTFLIPFFTILIIVPLTFLFIGPIATWASQLLGEGIVWVYGISPLIAGMLIGGLWQVLVIFGIHLGLVAVAITNLSTMGYDPVLGASFAASFAQTGVVLAVWLKTKDQTIKTLSAPAFISGIFGVTEPAIYGVTLPLKKPFIISLIAAGVGGGILGHFGSVVHQMGGFGVFGYANRIHPTEGLNTGFIAAVVATIIAFILGFILTYFFGNVRQKEKDTPVTGADNSGKVSNVNNGGDLVIEGQQLMSPLKGDVISLSKLDDAAFSSGALGHGIAIQPTEGTLLSPADGIVTTLFPTNHAVGVTTESGAEILMHIGMDTVQLEGKYFSSYVKQGDKVTMGQPLIEFDIDKIEQAGYPIITPVVVTNSDKYKNVKVTSESKVDGGNFILALEV</sequence>
<evidence type="ECO:0000256" key="11">
    <source>
        <dbReference type="PROSITE-ProRule" id="PRU00421"/>
    </source>
</evidence>
<comment type="caution">
    <text evidence="16">The sequence shown here is derived from an EMBL/GenBank/DDBJ whole genome shotgun (WGS) entry which is preliminary data.</text>
</comment>
<dbReference type="InterPro" id="IPR013013">
    <property type="entry name" value="PTS_EIIC_1"/>
</dbReference>
<evidence type="ECO:0000259" key="15">
    <source>
        <dbReference type="PROSITE" id="PS51103"/>
    </source>
</evidence>
<dbReference type="Gene3D" id="2.70.70.10">
    <property type="entry name" value="Glucose Permease (Domain IIA)"/>
    <property type="match status" value="1"/>
</dbReference>
<dbReference type="PROSITE" id="PS00371">
    <property type="entry name" value="PTS_EIIA_TYPE_1_HIS"/>
    <property type="match status" value="1"/>
</dbReference>
<reference evidence="16 17" key="1">
    <citation type="journal article" date="2019" name="Int. J. Syst. Evol. Microbiol.">
        <title>The Global Catalogue of Microorganisms (GCM) 10K type strain sequencing project: providing services to taxonomists for standard genome sequencing and annotation.</title>
        <authorList>
            <consortium name="The Broad Institute Genomics Platform"/>
            <consortium name="The Broad Institute Genome Sequencing Center for Infectious Disease"/>
            <person name="Wu L."/>
            <person name="Ma J."/>
        </authorList>
    </citation>
    <scope>NUCLEOTIDE SEQUENCE [LARGE SCALE GENOMIC DNA]</scope>
    <source>
        <strain evidence="16 17">JCM 14232</strain>
    </source>
</reference>
<dbReference type="InterPro" id="IPR011297">
    <property type="entry name" value="PTS_IIABC_b_glu"/>
</dbReference>
<gene>
    <name evidence="16" type="ORF">GCM10008936_17130</name>
</gene>
<dbReference type="Gene3D" id="3.30.1360.60">
    <property type="entry name" value="Glucose permease domain IIB"/>
    <property type="match status" value="1"/>
</dbReference>
<dbReference type="RefSeq" id="WP_346025094.1">
    <property type="nucleotide sequence ID" value="NZ_BAAADA010000155.1"/>
</dbReference>
<feature type="transmembrane region" description="Helical" evidence="12">
    <location>
        <begin position="441"/>
        <end position="463"/>
    </location>
</feature>
<evidence type="ECO:0000256" key="2">
    <source>
        <dbReference type="ARBA" id="ARBA00022448"/>
    </source>
</evidence>
<dbReference type="SUPFAM" id="SSF55604">
    <property type="entry name" value="Glucose permease domain IIB"/>
    <property type="match status" value="1"/>
</dbReference>
<evidence type="ECO:0000313" key="17">
    <source>
        <dbReference type="Proteomes" id="UP001410648"/>
    </source>
</evidence>
<evidence type="ECO:0000256" key="6">
    <source>
        <dbReference type="ARBA" id="ARBA00022683"/>
    </source>
</evidence>
<feature type="transmembrane region" description="Helical" evidence="12">
    <location>
        <begin position="300"/>
        <end position="326"/>
    </location>
</feature>
<dbReference type="SUPFAM" id="SSF51261">
    <property type="entry name" value="Duplicated hybrid motif"/>
    <property type="match status" value="1"/>
</dbReference>
<dbReference type="InterPro" id="IPR018113">
    <property type="entry name" value="PTrfase_EIIB_Cys"/>
</dbReference>
<proteinExistence type="predicted"/>
<dbReference type="EMBL" id="BAAADA010000155">
    <property type="protein sequence ID" value="GAA0489789.1"/>
    <property type="molecule type" value="Genomic_DNA"/>
</dbReference>
<evidence type="ECO:0000256" key="8">
    <source>
        <dbReference type="ARBA" id="ARBA00022777"/>
    </source>
</evidence>